<dbReference type="Gene3D" id="1.10.10.10">
    <property type="entry name" value="Winged helix-like DNA-binding domain superfamily/Winged helix DNA-binding domain"/>
    <property type="match status" value="1"/>
</dbReference>
<protein>
    <submittedName>
        <fullName evidence="5">AsnC family transcriptional regulator</fullName>
    </submittedName>
</protein>
<comment type="caution">
    <text evidence="5">The sequence shown here is derived from an EMBL/GenBank/DDBJ whole genome shotgun (WGS) entry which is preliminary data.</text>
</comment>
<dbReference type="OrthoDB" id="9809462at2"/>
<dbReference type="InterPro" id="IPR000485">
    <property type="entry name" value="AsnC-type_HTH_dom"/>
</dbReference>
<dbReference type="InterPro" id="IPR019888">
    <property type="entry name" value="Tscrpt_reg_AsnC-like"/>
</dbReference>
<dbReference type="InterPro" id="IPR011991">
    <property type="entry name" value="ArsR-like_HTH"/>
</dbReference>
<evidence type="ECO:0000256" key="2">
    <source>
        <dbReference type="ARBA" id="ARBA00023125"/>
    </source>
</evidence>
<dbReference type="EMBL" id="JXMU01000007">
    <property type="protein sequence ID" value="KPB01878.1"/>
    <property type="molecule type" value="Genomic_DNA"/>
</dbReference>
<evidence type="ECO:0000256" key="3">
    <source>
        <dbReference type="ARBA" id="ARBA00023163"/>
    </source>
</evidence>
<keyword evidence="2" id="KW-0238">DNA-binding</keyword>
<dbReference type="GO" id="GO:0005829">
    <property type="term" value="C:cytosol"/>
    <property type="evidence" value="ECO:0007669"/>
    <property type="project" value="TreeGrafter"/>
</dbReference>
<proteinExistence type="predicted"/>
<dbReference type="PRINTS" id="PR00033">
    <property type="entry name" value="HTHASNC"/>
</dbReference>
<dbReference type="Pfam" id="PF13412">
    <property type="entry name" value="HTH_24"/>
    <property type="match status" value="1"/>
</dbReference>
<dbReference type="AlphaFoldDB" id="A0A0N1J6I8"/>
<keyword evidence="6" id="KW-1185">Reference proteome</keyword>
<dbReference type="GO" id="GO:0043565">
    <property type="term" value="F:sequence-specific DNA binding"/>
    <property type="evidence" value="ECO:0007669"/>
    <property type="project" value="InterPro"/>
</dbReference>
<name>A0A0N1J6I8_9HYPH</name>
<dbReference type="InterPro" id="IPR019885">
    <property type="entry name" value="Tscrpt_reg_HTH_AsnC-type_CS"/>
</dbReference>
<dbReference type="PATRIC" id="fig|1514904.3.peg.3184"/>
<sequence>MPKEGKSVDRVDLKILRELDRSGRISYSELAAKIGMSSPSITERIKRMENAGVIRNFTIEIDLGMLGYALEAIVRIKPRPGNLHIIKKMIIEETRFTTCDAVTGDDCFVCRLVFGAMEELDFILEPFHEKAETNTAIIKSSPVRHRLPKRHF</sequence>
<reference evidence="5 6" key="1">
    <citation type="submission" date="2015-01" db="EMBL/GenBank/DDBJ databases">
        <title>Ahrensia donghaiensis sp. nov., a novel dimethylsulphoniopropionate-cleavage bacterium isolated from seawater and emended descriptions of the genus Ahrensia and Ahrensia kielensis.</title>
        <authorList>
            <person name="Liu J."/>
        </authorList>
    </citation>
    <scope>NUCLEOTIDE SEQUENCE [LARGE SCALE GENOMIC DNA]</scope>
    <source>
        <strain evidence="5 6">LZD062</strain>
    </source>
</reference>
<dbReference type="InterPro" id="IPR011008">
    <property type="entry name" value="Dimeric_a/b-barrel"/>
</dbReference>
<evidence type="ECO:0000313" key="5">
    <source>
        <dbReference type="EMBL" id="KPB01878.1"/>
    </source>
</evidence>
<dbReference type="Gene3D" id="3.30.70.920">
    <property type="match status" value="1"/>
</dbReference>
<dbReference type="SUPFAM" id="SSF54909">
    <property type="entry name" value="Dimeric alpha+beta barrel"/>
    <property type="match status" value="1"/>
</dbReference>
<evidence type="ECO:0000259" key="4">
    <source>
        <dbReference type="PROSITE" id="PS50956"/>
    </source>
</evidence>
<evidence type="ECO:0000256" key="1">
    <source>
        <dbReference type="ARBA" id="ARBA00023015"/>
    </source>
</evidence>
<dbReference type="Proteomes" id="UP000038011">
    <property type="component" value="Unassembled WGS sequence"/>
</dbReference>
<dbReference type="PROSITE" id="PS00519">
    <property type="entry name" value="HTH_ASNC_1"/>
    <property type="match status" value="1"/>
</dbReference>
<dbReference type="PROSITE" id="PS50956">
    <property type="entry name" value="HTH_ASNC_2"/>
    <property type="match status" value="1"/>
</dbReference>
<dbReference type="SUPFAM" id="SSF46785">
    <property type="entry name" value="Winged helix' DNA-binding domain"/>
    <property type="match status" value="1"/>
</dbReference>
<feature type="domain" description="HTH asnC-type" evidence="4">
    <location>
        <begin position="8"/>
        <end position="69"/>
    </location>
</feature>
<dbReference type="PANTHER" id="PTHR30154:SF51">
    <property type="entry name" value="ASNC-FAMILY TRANSCRIPTIONAL REGULATORY PROTEIN"/>
    <property type="match status" value="1"/>
</dbReference>
<dbReference type="GO" id="GO:0043200">
    <property type="term" value="P:response to amino acid"/>
    <property type="evidence" value="ECO:0007669"/>
    <property type="project" value="TreeGrafter"/>
</dbReference>
<dbReference type="STRING" id="1514904.SU32_05795"/>
<keyword evidence="3" id="KW-0804">Transcription</keyword>
<dbReference type="RefSeq" id="WP_053998404.1">
    <property type="nucleotide sequence ID" value="NZ_JXMU01000007.1"/>
</dbReference>
<keyword evidence="1" id="KW-0805">Transcription regulation</keyword>
<dbReference type="InterPro" id="IPR036388">
    <property type="entry name" value="WH-like_DNA-bd_sf"/>
</dbReference>
<gene>
    <name evidence="5" type="ORF">SU32_05795</name>
</gene>
<accession>A0A0N1J6I8</accession>
<dbReference type="GO" id="GO:0006355">
    <property type="term" value="P:regulation of DNA-templated transcription"/>
    <property type="evidence" value="ECO:0007669"/>
    <property type="project" value="UniProtKB-ARBA"/>
</dbReference>
<dbReference type="SMART" id="SM00344">
    <property type="entry name" value="HTH_ASNC"/>
    <property type="match status" value="1"/>
</dbReference>
<dbReference type="InterPro" id="IPR036390">
    <property type="entry name" value="WH_DNA-bd_sf"/>
</dbReference>
<dbReference type="PANTHER" id="PTHR30154">
    <property type="entry name" value="LEUCINE-RESPONSIVE REGULATORY PROTEIN"/>
    <property type="match status" value="1"/>
</dbReference>
<evidence type="ECO:0000313" key="6">
    <source>
        <dbReference type="Proteomes" id="UP000038011"/>
    </source>
</evidence>
<organism evidence="5 6">
    <name type="scientific">Ahrensia marina</name>
    <dbReference type="NCBI Taxonomy" id="1514904"/>
    <lineage>
        <taxon>Bacteria</taxon>
        <taxon>Pseudomonadati</taxon>
        <taxon>Pseudomonadota</taxon>
        <taxon>Alphaproteobacteria</taxon>
        <taxon>Hyphomicrobiales</taxon>
        <taxon>Ahrensiaceae</taxon>
        <taxon>Ahrensia</taxon>
    </lineage>
</organism>
<dbReference type="CDD" id="cd00090">
    <property type="entry name" value="HTH_ARSR"/>
    <property type="match status" value="1"/>
</dbReference>